<dbReference type="PRINTS" id="PR00834">
    <property type="entry name" value="PROTEASES2C"/>
</dbReference>
<accession>A0A549YK29</accession>
<keyword evidence="3" id="KW-0645">Protease</keyword>
<dbReference type="AlphaFoldDB" id="A0A549YK29"/>
<evidence type="ECO:0000256" key="2">
    <source>
        <dbReference type="SAM" id="Phobius"/>
    </source>
</evidence>
<evidence type="ECO:0000256" key="1">
    <source>
        <dbReference type="ARBA" id="ARBA00022825"/>
    </source>
</evidence>
<keyword evidence="4" id="KW-1185">Reference proteome</keyword>
<dbReference type="PANTHER" id="PTHR22939:SF129">
    <property type="entry name" value="SERINE PROTEASE HTRA2, MITOCHONDRIAL"/>
    <property type="match status" value="1"/>
</dbReference>
<dbReference type="PANTHER" id="PTHR22939">
    <property type="entry name" value="SERINE PROTEASE FAMILY S1C HTRA-RELATED"/>
    <property type="match status" value="1"/>
</dbReference>
<keyword evidence="2" id="KW-1133">Transmembrane helix</keyword>
<feature type="transmembrane region" description="Helical" evidence="2">
    <location>
        <begin position="6"/>
        <end position="26"/>
    </location>
</feature>
<keyword evidence="2" id="KW-0472">Membrane</keyword>
<gene>
    <name evidence="3" type="ORF">FH966_11370</name>
</gene>
<protein>
    <submittedName>
        <fullName evidence="3">Trypsin-like serine protease</fullName>
    </submittedName>
</protein>
<dbReference type="RefSeq" id="WP_142791223.1">
    <property type="nucleotide sequence ID" value="NZ_VJMZ01000001.1"/>
</dbReference>
<dbReference type="InterPro" id="IPR001940">
    <property type="entry name" value="Peptidase_S1C"/>
</dbReference>
<dbReference type="GO" id="GO:0004252">
    <property type="term" value="F:serine-type endopeptidase activity"/>
    <property type="evidence" value="ECO:0007669"/>
    <property type="project" value="InterPro"/>
</dbReference>
<keyword evidence="1" id="KW-0378">Hydrolase</keyword>
<keyword evidence="1" id="KW-0720">Serine protease</keyword>
<dbReference type="Proteomes" id="UP000319280">
    <property type="component" value="Unassembled WGS sequence"/>
</dbReference>
<evidence type="ECO:0000313" key="3">
    <source>
        <dbReference type="EMBL" id="TRM12232.1"/>
    </source>
</evidence>
<dbReference type="GO" id="GO:0006508">
    <property type="term" value="P:proteolysis"/>
    <property type="evidence" value="ECO:0007669"/>
    <property type="project" value="UniProtKB-KW"/>
</dbReference>
<keyword evidence="2" id="KW-0812">Transmembrane</keyword>
<sequence>MHRKQLGPIIVSVLLIAGGVFILLLMHNKWQSDSITVNNPAISKMDTATQKLDLKSIIHTAEKSVVQIEGQNEQTTVTGSGFLYNEKGDIVTNAHVVNDADVIYVRTANGRIYPAAVIGTGEQTDIAVIRVPQLEGQQSLDVETKKKAETGDEVIALGSPHGFQNTVTLGIISGTERNFDVDGYQYKNAYQISAQITDGNSGGPLLNRETGKVIGINAVGTNDGTLGFSIPIDDVYKELSAWSKKAKNKDLVFGKTDDIGNTANTEQLIDDAEYVVDYFLESITMRDYVGAYTLLGSKMQAGASYPDFRERFIHYTKLEYADLSSDVIQNGKVQSTLSITAQRNMPDKDKTKEETFTYVFTIGHENDQLKILKINKSPSEQEK</sequence>
<comment type="caution">
    <text evidence="3">The sequence shown here is derived from an EMBL/GenBank/DDBJ whole genome shotgun (WGS) entry which is preliminary data.</text>
</comment>
<organism evidence="3 4">
    <name type="scientific">Lentibacillus cibarius</name>
    <dbReference type="NCBI Taxonomy" id="2583219"/>
    <lineage>
        <taxon>Bacteria</taxon>
        <taxon>Bacillati</taxon>
        <taxon>Bacillota</taxon>
        <taxon>Bacilli</taxon>
        <taxon>Bacillales</taxon>
        <taxon>Bacillaceae</taxon>
        <taxon>Lentibacillus</taxon>
    </lineage>
</organism>
<dbReference type="Gene3D" id="2.40.10.120">
    <property type="match status" value="1"/>
</dbReference>
<evidence type="ECO:0000313" key="4">
    <source>
        <dbReference type="Proteomes" id="UP000319280"/>
    </source>
</evidence>
<dbReference type="EMBL" id="VJMZ01000001">
    <property type="protein sequence ID" value="TRM12232.1"/>
    <property type="molecule type" value="Genomic_DNA"/>
</dbReference>
<dbReference type="Pfam" id="PF13365">
    <property type="entry name" value="Trypsin_2"/>
    <property type="match status" value="1"/>
</dbReference>
<dbReference type="SUPFAM" id="SSF50494">
    <property type="entry name" value="Trypsin-like serine proteases"/>
    <property type="match status" value="1"/>
</dbReference>
<dbReference type="InterPro" id="IPR009003">
    <property type="entry name" value="Peptidase_S1_PA"/>
</dbReference>
<proteinExistence type="predicted"/>
<name>A0A549YK29_9BACI</name>
<reference evidence="3 4" key="1">
    <citation type="submission" date="2019-07" db="EMBL/GenBank/DDBJ databases">
        <title>Genomic analysis of Lentibacillus sp. NKC851-2.</title>
        <authorList>
            <person name="Oh Y.J."/>
        </authorList>
    </citation>
    <scope>NUCLEOTIDE SEQUENCE [LARGE SCALE GENOMIC DNA]</scope>
    <source>
        <strain evidence="3 4">NKC851-2</strain>
    </source>
</reference>